<feature type="domain" description="Sulfotransferase" evidence="2">
    <location>
        <begin position="131"/>
        <end position="433"/>
    </location>
</feature>
<dbReference type="GeneID" id="100369810"/>
<reference evidence="4" key="1">
    <citation type="submission" date="2025-08" db="UniProtKB">
        <authorList>
            <consortium name="RefSeq"/>
        </authorList>
    </citation>
    <scope>IDENTIFICATION</scope>
    <source>
        <tissue evidence="4">Testes</tissue>
    </source>
</reference>
<protein>
    <submittedName>
        <fullName evidence="4">Carbohydrate sulfotransferase 1-like</fullName>
    </submittedName>
</protein>
<organism evidence="3 4">
    <name type="scientific">Saccoglossus kowalevskii</name>
    <name type="common">Acorn worm</name>
    <dbReference type="NCBI Taxonomy" id="10224"/>
    <lineage>
        <taxon>Eukaryota</taxon>
        <taxon>Metazoa</taxon>
        <taxon>Hemichordata</taxon>
        <taxon>Enteropneusta</taxon>
        <taxon>Harrimaniidae</taxon>
        <taxon>Saccoglossus</taxon>
    </lineage>
</organism>
<dbReference type="InterPro" id="IPR027417">
    <property type="entry name" value="P-loop_NTPase"/>
</dbReference>
<dbReference type="PANTHER" id="PTHR10704">
    <property type="entry name" value="CARBOHYDRATE SULFOTRANSFERASE"/>
    <property type="match status" value="1"/>
</dbReference>
<sequence length="525" mass="60268">MPRESTFRLSRNHSCVLLVLLLTNVVFVMVIYTRYDAGHRAAVERSRAIFSGHTAGFAAGDPDIVNAILDVRERLGEIKNLTRKQSEHFDKMVNALQGKQQRRESSLLNELPRENGSTRYSLPVLQTTGTNVLVSASMRTGSSFVGELLNQNPDSLYIFEPLKSLKLKDSDPYLPLFGADMLAAFYRCNFSAPSLKRFLDDFNSESVMTKRNHVREWVGWRYCSGWNTADKTYENCKPFTPAIASESCTKHTIKAAKIIRINDLSNLIHLMKDPEIDLKVINVIRDPRGKISSVLPIHLNGYRTISRMESNKIFTVEHLNAHPELSEILQRYCTETLRNILLARHASWFPKRNYQVIRYEDAAYEPKKTAEIIYKFLGLNFHGDVLKWVDENTRQENIQDPNFVYSTRRDSRMTAENWRRKLTLELAKSIENTGECGKLMDTLGYALLEAIMMIKDDPNVSCLSWITLERMRIFGMRLNGDLIRRALVLSSLNYTLLHDIHDLMSQAVLSIMLTEDGVSEYEKAR</sequence>
<evidence type="ECO:0000313" key="3">
    <source>
        <dbReference type="Proteomes" id="UP000694865"/>
    </source>
</evidence>
<dbReference type="RefSeq" id="XP_002733262.1">
    <property type="nucleotide sequence ID" value="XM_002733216.1"/>
</dbReference>
<dbReference type="PANTHER" id="PTHR10704:SF44">
    <property type="entry name" value="LD35051P-RELATED"/>
    <property type="match status" value="1"/>
</dbReference>
<accession>A0ABM0GML5</accession>
<name>A0ABM0GML5_SACKO</name>
<dbReference type="InterPro" id="IPR051135">
    <property type="entry name" value="Gal/GlcNAc/GalNAc_ST"/>
</dbReference>
<dbReference type="SUPFAM" id="SSF52540">
    <property type="entry name" value="P-loop containing nucleoside triphosphate hydrolases"/>
    <property type="match status" value="1"/>
</dbReference>
<keyword evidence="1" id="KW-0472">Membrane</keyword>
<evidence type="ECO:0000259" key="2">
    <source>
        <dbReference type="Pfam" id="PF00685"/>
    </source>
</evidence>
<proteinExistence type="predicted"/>
<dbReference type="InterPro" id="IPR000863">
    <property type="entry name" value="Sulfotransferase_dom"/>
</dbReference>
<dbReference type="Proteomes" id="UP000694865">
    <property type="component" value="Unplaced"/>
</dbReference>
<dbReference type="Gene3D" id="3.40.50.300">
    <property type="entry name" value="P-loop containing nucleotide triphosphate hydrolases"/>
    <property type="match status" value="1"/>
</dbReference>
<dbReference type="Pfam" id="PF00685">
    <property type="entry name" value="Sulfotransfer_1"/>
    <property type="match status" value="1"/>
</dbReference>
<keyword evidence="1" id="KW-1133">Transmembrane helix</keyword>
<feature type="transmembrane region" description="Helical" evidence="1">
    <location>
        <begin position="12"/>
        <end position="32"/>
    </location>
</feature>
<evidence type="ECO:0000313" key="4">
    <source>
        <dbReference type="RefSeq" id="XP_002733262.1"/>
    </source>
</evidence>
<keyword evidence="3" id="KW-1185">Reference proteome</keyword>
<evidence type="ECO:0000256" key="1">
    <source>
        <dbReference type="SAM" id="Phobius"/>
    </source>
</evidence>
<keyword evidence="1" id="KW-0812">Transmembrane</keyword>
<gene>
    <name evidence="4" type="primary">LOC100369810</name>
</gene>